<dbReference type="PRINTS" id="PR01651">
    <property type="entry name" value="SECGEXPORT"/>
</dbReference>
<evidence type="ECO:0000256" key="3">
    <source>
        <dbReference type="ARBA" id="ARBA00022448"/>
    </source>
</evidence>
<dbReference type="EMBL" id="PFEK01000026">
    <property type="protein sequence ID" value="PJE67619.1"/>
    <property type="molecule type" value="Genomic_DNA"/>
</dbReference>
<accession>A0A2M8L3X1</accession>
<gene>
    <name evidence="11" type="primary">secG</name>
    <name evidence="11" type="ORF">COU95_01340</name>
</gene>
<name>A0A2M8L3X1_9BACT</name>
<proteinExistence type="inferred from homology"/>
<keyword evidence="6 10" id="KW-0653">Protein transport</keyword>
<dbReference type="GO" id="GO:0005886">
    <property type="term" value="C:plasma membrane"/>
    <property type="evidence" value="ECO:0007669"/>
    <property type="project" value="UniProtKB-SubCell"/>
</dbReference>
<keyword evidence="3 10" id="KW-0813">Transport</keyword>
<comment type="subcellular location">
    <subcellularLocation>
        <location evidence="1 10">Cell membrane</location>
        <topology evidence="1 10">Multi-pass membrane protein</topology>
    </subcellularLocation>
</comment>
<reference evidence="12" key="1">
    <citation type="submission" date="2017-09" db="EMBL/GenBank/DDBJ databases">
        <title>Depth-based differentiation of microbial function through sediment-hosted aquifers and enrichment of novel symbionts in the deep terrestrial subsurface.</title>
        <authorList>
            <person name="Probst A.J."/>
            <person name="Ladd B."/>
            <person name="Jarett J.K."/>
            <person name="Geller-Mcgrath D.E."/>
            <person name="Sieber C.M.K."/>
            <person name="Emerson J.B."/>
            <person name="Anantharaman K."/>
            <person name="Thomas B.C."/>
            <person name="Malmstrom R."/>
            <person name="Stieglmeier M."/>
            <person name="Klingl A."/>
            <person name="Woyke T."/>
            <person name="Ryan C.M."/>
            <person name="Banfield J.F."/>
        </authorList>
    </citation>
    <scope>NUCLEOTIDE SEQUENCE [LARGE SCALE GENOMIC DNA]</scope>
</reference>
<dbReference type="PANTHER" id="PTHR34182:SF1">
    <property type="entry name" value="PROTEIN-EXPORT MEMBRANE PROTEIN SECG"/>
    <property type="match status" value="1"/>
</dbReference>
<dbReference type="Proteomes" id="UP000231474">
    <property type="component" value="Unassembled WGS sequence"/>
</dbReference>
<dbReference type="PANTHER" id="PTHR34182">
    <property type="entry name" value="PROTEIN-EXPORT MEMBRANE PROTEIN SECG"/>
    <property type="match status" value="1"/>
</dbReference>
<feature type="transmembrane region" description="Helical" evidence="10">
    <location>
        <begin position="6"/>
        <end position="24"/>
    </location>
</feature>
<evidence type="ECO:0000313" key="11">
    <source>
        <dbReference type="EMBL" id="PJE67619.1"/>
    </source>
</evidence>
<dbReference type="InterPro" id="IPR004692">
    <property type="entry name" value="SecG"/>
</dbReference>
<evidence type="ECO:0000256" key="5">
    <source>
        <dbReference type="ARBA" id="ARBA00022692"/>
    </source>
</evidence>
<evidence type="ECO:0000256" key="10">
    <source>
        <dbReference type="RuleBase" id="RU365087"/>
    </source>
</evidence>
<dbReference type="GO" id="GO:0009306">
    <property type="term" value="P:protein secretion"/>
    <property type="evidence" value="ECO:0007669"/>
    <property type="project" value="UniProtKB-UniRule"/>
</dbReference>
<dbReference type="AlphaFoldDB" id="A0A2M8L3X1"/>
<keyword evidence="5 10" id="KW-0812">Transmembrane</keyword>
<evidence type="ECO:0000256" key="2">
    <source>
        <dbReference type="ARBA" id="ARBA00008445"/>
    </source>
</evidence>
<sequence length="71" mass="7735">MKQAILILQIIISAFLMAVILLQAKGTGLGRAWGGGGEFYRSKRGVEKILFRLTIILAVLFFIISIASAII</sequence>
<evidence type="ECO:0000256" key="6">
    <source>
        <dbReference type="ARBA" id="ARBA00022927"/>
    </source>
</evidence>
<comment type="similarity">
    <text evidence="2 10">Belongs to the SecG family.</text>
</comment>
<keyword evidence="4 10" id="KW-1003">Cell membrane</keyword>
<evidence type="ECO:0000256" key="1">
    <source>
        <dbReference type="ARBA" id="ARBA00004651"/>
    </source>
</evidence>
<dbReference type="Pfam" id="PF03840">
    <property type="entry name" value="SecG"/>
    <property type="match status" value="1"/>
</dbReference>
<dbReference type="NCBIfam" id="TIGR00810">
    <property type="entry name" value="secG"/>
    <property type="match status" value="1"/>
</dbReference>
<keyword evidence="9 10" id="KW-0472">Membrane</keyword>
<dbReference type="GO" id="GO:0043952">
    <property type="term" value="P:protein transport by the Sec complex"/>
    <property type="evidence" value="ECO:0007669"/>
    <property type="project" value="TreeGrafter"/>
</dbReference>
<evidence type="ECO:0000313" key="12">
    <source>
        <dbReference type="Proteomes" id="UP000231474"/>
    </source>
</evidence>
<evidence type="ECO:0000256" key="8">
    <source>
        <dbReference type="ARBA" id="ARBA00023010"/>
    </source>
</evidence>
<feature type="transmembrane region" description="Helical" evidence="10">
    <location>
        <begin position="49"/>
        <end position="70"/>
    </location>
</feature>
<organism evidence="11 12">
    <name type="scientific">Candidatus Shapirobacteria bacterium CG10_big_fil_rev_8_21_14_0_10_40_9</name>
    <dbReference type="NCBI Taxonomy" id="1974888"/>
    <lineage>
        <taxon>Bacteria</taxon>
        <taxon>Candidatus Shapironibacteriota</taxon>
    </lineage>
</organism>
<evidence type="ECO:0000256" key="9">
    <source>
        <dbReference type="ARBA" id="ARBA00023136"/>
    </source>
</evidence>
<protein>
    <recommendedName>
        <fullName evidence="10">Protein-export membrane protein SecG</fullName>
    </recommendedName>
</protein>
<keyword evidence="8 10" id="KW-0811">Translocation</keyword>
<dbReference type="GO" id="GO:0015450">
    <property type="term" value="F:protein-transporting ATPase activity"/>
    <property type="evidence" value="ECO:0007669"/>
    <property type="project" value="UniProtKB-UniRule"/>
</dbReference>
<comment type="caution">
    <text evidence="11">The sequence shown here is derived from an EMBL/GenBank/DDBJ whole genome shotgun (WGS) entry which is preliminary data.</text>
</comment>
<evidence type="ECO:0000256" key="7">
    <source>
        <dbReference type="ARBA" id="ARBA00022989"/>
    </source>
</evidence>
<comment type="function">
    <text evidence="10">Involved in protein export. Participates in an early event of protein translocation.</text>
</comment>
<dbReference type="GO" id="GO:0065002">
    <property type="term" value="P:intracellular protein transmembrane transport"/>
    <property type="evidence" value="ECO:0007669"/>
    <property type="project" value="TreeGrafter"/>
</dbReference>
<evidence type="ECO:0000256" key="4">
    <source>
        <dbReference type="ARBA" id="ARBA00022475"/>
    </source>
</evidence>
<keyword evidence="7 10" id="KW-1133">Transmembrane helix</keyword>